<keyword evidence="2" id="KW-1185">Reference proteome</keyword>
<organism evidence="1 2">
    <name type="scientific">Fusarium proliferatum (strain ET1)</name>
    <name type="common">Orchid endophyte fungus</name>
    <dbReference type="NCBI Taxonomy" id="1227346"/>
    <lineage>
        <taxon>Eukaryota</taxon>
        <taxon>Fungi</taxon>
        <taxon>Dikarya</taxon>
        <taxon>Ascomycota</taxon>
        <taxon>Pezizomycotina</taxon>
        <taxon>Sordariomycetes</taxon>
        <taxon>Hypocreomycetidae</taxon>
        <taxon>Hypocreales</taxon>
        <taxon>Nectriaceae</taxon>
        <taxon>Fusarium</taxon>
        <taxon>Fusarium fujikuroi species complex</taxon>
    </lineage>
</organism>
<accession>A0A1L7VC60</accession>
<dbReference type="Proteomes" id="UP000183971">
    <property type="component" value="Unassembled WGS sequence"/>
</dbReference>
<proteinExistence type="predicted"/>
<evidence type="ECO:0000313" key="2">
    <source>
        <dbReference type="Proteomes" id="UP000183971"/>
    </source>
</evidence>
<dbReference type="GeneID" id="42047610"/>
<dbReference type="VEuPathDB" id="FungiDB:FPRO_02725"/>
<dbReference type="AlphaFoldDB" id="A0A1L7VC60"/>
<name>A0A1L7VC60_FUSPR</name>
<reference evidence="2" key="1">
    <citation type="journal article" date="2016" name="Genome Biol. Evol.">
        <title>Comparative 'omics' of the Fusarium fujikuroi species complex highlights differences in genetic potential and metabolite synthesis.</title>
        <authorList>
            <person name="Niehaus E.-M."/>
            <person name="Muensterkoetter M."/>
            <person name="Proctor R.H."/>
            <person name="Brown D.W."/>
            <person name="Sharon A."/>
            <person name="Idan Y."/>
            <person name="Oren-Young L."/>
            <person name="Sieber C.M."/>
            <person name="Novak O."/>
            <person name="Pencik A."/>
            <person name="Tarkowska D."/>
            <person name="Hromadova K."/>
            <person name="Freeman S."/>
            <person name="Maymon M."/>
            <person name="Elazar M."/>
            <person name="Youssef S.A."/>
            <person name="El-Shabrawy E.S.M."/>
            <person name="Shalaby A.B.A."/>
            <person name="Houterman P."/>
            <person name="Brock N.L."/>
            <person name="Burkhardt I."/>
            <person name="Tsavkelova E.A."/>
            <person name="Dickschat J.S."/>
            <person name="Galuszka P."/>
            <person name="Gueldener U."/>
            <person name="Tudzynski B."/>
        </authorList>
    </citation>
    <scope>NUCLEOTIDE SEQUENCE [LARGE SCALE GENOMIC DNA]</scope>
    <source>
        <strain evidence="2">ET1</strain>
    </source>
</reference>
<dbReference type="EMBL" id="FJOF01000002">
    <property type="protein sequence ID" value="CZR37015.1"/>
    <property type="molecule type" value="Genomic_DNA"/>
</dbReference>
<evidence type="ECO:0000313" key="1">
    <source>
        <dbReference type="EMBL" id="CZR37015.1"/>
    </source>
</evidence>
<gene>
    <name evidence="1" type="ORF">FPRO_02725</name>
</gene>
<sequence length="132" mass="14883">MPLPRASNAVPAHPNIFNLTLRIFRHPGGRNQPTTSRPDYFGVASSQRHTWGFDSDGTVLMLALPTLGIDSLRAVERMTHEEAYHSMDDDMAGFKVLNFLWDRQDLQSVSGISRDLNFYQRLILTPNVANQA</sequence>
<protein>
    <submittedName>
        <fullName evidence="1">Uncharacterized protein</fullName>
    </submittedName>
</protein>
<comment type="caution">
    <text evidence="1">The sequence shown here is derived from an EMBL/GenBank/DDBJ whole genome shotgun (WGS) entry which is preliminary data.</text>
</comment>
<dbReference type="RefSeq" id="XP_031077608.1">
    <property type="nucleotide sequence ID" value="XM_031227142.1"/>
</dbReference>